<name>A0A127FDY7_STEDE</name>
<accession>A0A127FDY7</accession>
<dbReference type="Gene3D" id="3.40.190.10">
    <property type="entry name" value="Periplasmic binding protein-like II"/>
    <property type="match status" value="2"/>
</dbReference>
<evidence type="ECO:0008006" key="3">
    <source>
        <dbReference type="Google" id="ProtNLM"/>
    </source>
</evidence>
<dbReference type="InterPro" id="IPR027024">
    <property type="entry name" value="UCP027386_ABC_sbc_TM0202"/>
</dbReference>
<organism evidence="1 2">
    <name type="scientific">Steroidobacter denitrificans</name>
    <dbReference type="NCBI Taxonomy" id="465721"/>
    <lineage>
        <taxon>Bacteria</taxon>
        <taxon>Pseudomonadati</taxon>
        <taxon>Pseudomonadota</taxon>
        <taxon>Gammaproteobacteria</taxon>
        <taxon>Steroidobacterales</taxon>
        <taxon>Steroidobacteraceae</taxon>
        <taxon>Steroidobacter</taxon>
    </lineage>
</organism>
<dbReference type="STRING" id="465721.ACG33_12690"/>
<gene>
    <name evidence="1" type="ORF">ACG33_12690</name>
</gene>
<dbReference type="AlphaFoldDB" id="A0A127FDY7"/>
<dbReference type="KEGG" id="sdf:ACG33_12690"/>
<dbReference type="PIRSF" id="PIRSF027386">
    <property type="entry name" value="UCP027386_ABC_sbc_TM0202"/>
    <property type="match status" value="1"/>
</dbReference>
<sequence length="309" mass="32435">MSRISTPAHAAGPGELVLYGPPAGPSIILAQAVQSQTFEGSGKLGFKVWRSPDEMRAGLTSGTMAAVVLPTQVAANLYNRGMKIRLLNILTQGLLYIVSTDAGIDSFPALKGRKLAVPFRNDMPDLVLAYLLKHHGMNPASDLTIQITGSPVEAMQMLLMGRVDAALVAEPAATGATIRGRLMGRKIRRVIDIQAAWAEATGRAPVLPQAGLALTDPLRTARPELAEALQTALEAAVAKVNADPQAAAELAAPFLDFPAAILAASIPTSKLVVTRARAARNDIEAMLTTLADADPAIIGGHLPDDGFYL</sequence>
<proteinExistence type="predicted"/>
<dbReference type="SUPFAM" id="SSF53850">
    <property type="entry name" value="Periplasmic binding protein-like II"/>
    <property type="match status" value="1"/>
</dbReference>
<dbReference type="PANTHER" id="PTHR30024:SF46">
    <property type="entry name" value="ABC TRANSPORTER, SUBSTRATE-BINDING LIPOPROTEIN"/>
    <property type="match status" value="1"/>
</dbReference>
<dbReference type="Pfam" id="PF12974">
    <property type="entry name" value="Phosphonate-bd"/>
    <property type="match status" value="1"/>
</dbReference>
<reference evidence="1 2" key="1">
    <citation type="submission" date="2015-06" db="EMBL/GenBank/DDBJ databases">
        <title>A Comprehensive Approach to Explore the Metabolic and Phylogenetic Diversity of Bacterial Steroid Degradation in the Environment: Testosterone as an Example.</title>
        <authorList>
            <person name="Yang F.-C."/>
            <person name="Chen Y.-L."/>
            <person name="Yu C.-P."/>
            <person name="Tang S.-L."/>
            <person name="Wang P.-H."/>
            <person name="Ismail W."/>
            <person name="Wang C.-H."/>
            <person name="Yang C.-Y."/>
            <person name="Chiang Y.-R."/>
        </authorList>
    </citation>
    <scope>NUCLEOTIDE SEQUENCE [LARGE SCALE GENOMIC DNA]</scope>
    <source>
        <strain evidence="1 2">DSM 18526</strain>
    </source>
</reference>
<protein>
    <recommendedName>
        <fullName evidence="3">ABC transporter substrate-binding protein</fullName>
    </recommendedName>
</protein>
<evidence type="ECO:0000313" key="1">
    <source>
        <dbReference type="EMBL" id="AMN47939.1"/>
    </source>
</evidence>
<dbReference type="Proteomes" id="UP000070250">
    <property type="component" value="Chromosome"/>
</dbReference>
<keyword evidence="2" id="KW-1185">Reference proteome</keyword>
<dbReference type="PANTHER" id="PTHR30024">
    <property type="entry name" value="ALIPHATIC SULFONATES-BINDING PROTEIN-RELATED"/>
    <property type="match status" value="1"/>
</dbReference>
<dbReference type="PATRIC" id="fig|465721.4.peg.2712"/>
<dbReference type="EMBL" id="CP011971">
    <property type="protein sequence ID" value="AMN47939.1"/>
    <property type="molecule type" value="Genomic_DNA"/>
</dbReference>
<evidence type="ECO:0000313" key="2">
    <source>
        <dbReference type="Proteomes" id="UP000070250"/>
    </source>
</evidence>